<protein>
    <submittedName>
        <fullName evidence="1">Uncharacterized protein</fullName>
    </submittedName>
</protein>
<dbReference type="InterPro" id="IPR011990">
    <property type="entry name" value="TPR-like_helical_dom_sf"/>
</dbReference>
<dbReference type="AlphaFoldDB" id="A0A127JVZ0"/>
<sequence>MNQGPVSNSPETIAYAARELLDAGMAASRANDSTRALSLFAQAGATAPGWALPHFLSGSEYAALGQWAEAEVELANAVLLEPGLEIARYQLGLLQFSSGRSSAALVTWQPLAASVDSPWLADFVQAFAALAQDDFPQAKACFGSGLRRDGVNPAVASDIEKVLAGMAAQRPPQAAAGFAPSKAARSDASSHVLVANYDKFKLH</sequence>
<reference evidence="1 2" key="1">
    <citation type="journal article" date="2014" name="Int. J. Syst. Evol. Microbiol.">
        <title>Ramlibacter solisilvae sp. nov., isolated from forest soil, and emended description of the genus Ramlibacter.</title>
        <authorList>
            <person name="Lee H.J."/>
            <person name="Lee S.H."/>
            <person name="Lee S.S."/>
            <person name="Lee J.S."/>
            <person name="Kim Y."/>
            <person name="Kim S.C."/>
            <person name="Jeon C.O."/>
        </authorList>
    </citation>
    <scope>NUCLEOTIDE SEQUENCE [LARGE SCALE GENOMIC DNA]</scope>
    <source>
        <strain evidence="1 2">5-10</strain>
    </source>
</reference>
<dbReference type="Proteomes" id="UP000070433">
    <property type="component" value="Chromosome"/>
</dbReference>
<gene>
    <name evidence="1" type="ORF">UC35_16710</name>
</gene>
<accession>A0A127JVZ0</accession>
<dbReference type="SUPFAM" id="SSF48452">
    <property type="entry name" value="TPR-like"/>
    <property type="match status" value="1"/>
</dbReference>
<name>A0A127JVZ0_9BURK</name>
<dbReference type="RefSeq" id="WP_061501663.1">
    <property type="nucleotide sequence ID" value="NZ_CP010951.1"/>
</dbReference>
<proteinExistence type="predicted"/>
<keyword evidence="2" id="KW-1185">Reference proteome</keyword>
<evidence type="ECO:0000313" key="1">
    <source>
        <dbReference type="EMBL" id="AMO24178.1"/>
    </source>
</evidence>
<dbReference type="PATRIC" id="fig|94132.3.peg.3414"/>
<dbReference type="EMBL" id="CP010951">
    <property type="protein sequence ID" value="AMO24178.1"/>
    <property type="molecule type" value="Genomic_DNA"/>
</dbReference>
<dbReference type="OrthoDB" id="8776071at2"/>
<evidence type="ECO:0000313" key="2">
    <source>
        <dbReference type="Proteomes" id="UP000070433"/>
    </source>
</evidence>
<dbReference type="Gene3D" id="1.25.40.10">
    <property type="entry name" value="Tetratricopeptide repeat domain"/>
    <property type="match status" value="1"/>
</dbReference>
<organism evidence="1 2">
    <name type="scientific">Ramlibacter tataouinensis</name>
    <dbReference type="NCBI Taxonomy" id="94132"/>
    <lineage>
        <taxon>Bacteria</taxon>
        <taxon>Pseudomonadati</taxon>
        <taxon>Pseudomonadota</taxon>
        <taxon>Betaproteobacteria</taxon>
        <taxon>Burkholderiales</taxon>
        <taxon>Comamonadaceae</taxon>
        <taxon>Ramlibacter</taxon>
    </lineage>
</organism>